<keyword evidence="1" id="KW-0472">Membrane</keyword>
<dbReference type="Proteomes" id="UP000708208">
    <property type="component" value="Unassembled WGS sequence"/>
</dbReference>
<gene>
    <name evidence="2" type="ORF">AFUS01_LOCUS30828</name>
</gene>
<evidence type="ECO:0000313" key="3">
    <source>
        <dbReference type="Proteomes" id="UP000708208"/>
    </source>
</evidence>
<evidence type="ECO:0000256" key="1">
    <source>
        <dbReference type="SAM" id="Phobius"/>
    </source>
</evidence>
<proteinExistence type="predicted"/>
<keyword evidence="1" id="KW-0812">Transmembrane</keyword>
<protein>
    <submittedName>
        <fullName evidence="2">Uncharacterized protein</fullName>
    </submittedName>
</protein>
<name>A0A8J2PFR2_9HEXA</name>
<dbReference type="AlphaFoldDB" id="A0A8J2PFR2"/>
<comment type="caution">
    <text evidence="2">The sequence shown here is derived from an EMBL/GenBank/DDBJ whole genome shotgun (WGS) entry which is preliminary data.</text>
</comment>
<reference evidence="2" key="1">
    <citation type="submission" date="2021-06" db="EMBL/GenBank/DDBJ databases">
        <authorList>
            <person name="Hodson N. C."/>
            <person name="Mongue J. A."/>
            <person name="Jaron S. K."/>
        </authorList>
    </citation>
    <scope>NUCLEOTIDE SEQUENCE</scope>
</reference>
<feature type="transmembrane region" description="Helical" evidence="1">
    <location>
        <begin position="117"/>
        <end position="136"/>
    </location>
</feature>
<keyword evidence="3" id="KW-1185">Reference proteome</keyword>
<sequence>MSKLFISTFKLCWNPGSTQYEIVECNRMKKVFTCLFQLNLVWKLFLDIKDATTTVQQSGSNILSYILFSNTIAFCSVPICQFYYNWRNKSAVNNVAQVLQNSYCLRGMKTRGYFGEIIMYFLWLASLMTAMTWYFFQQFEASFLNFTQLLENSASSLPRYFPDCVINHGGLKLVGQIYVIALHFYSVLCFLIADIIGVPIFAISYVLTQEFLALLNAEGKELSSDEFLKLYESYKEVQRIKNVYISWWTFVLYVGSMTFYSLYIRHCIDSLGLTGQDVDFFLRFSILLFIFDLIVVFKIPADICISCKKLTKLLRGHLLLDMPIYKLRIILEDIHNGVHGNSCGRFLQITPAACGILVKNILTISMIILQT</sequence>
<organism evidence="2 3">
    <name type="scientific">Allacma fusca</name>
    <dbReference type="NCBI Taxonomy" id="39272"/>
    <lineage>
        <taxon>Eukaryota</taxon>
        <taxon>Metazoa</taxon>
        <taxon>Ecdysozoa</taxon>
        <taxon>Arthropoda</taxon>
        <taxon>Hexapoda</taxon>
        <taxon>Collembola</taxon>
        <taxon>Symphypleona</taxon>
        <taxon>Sminthuridae</taxon>
        <taxon>Allacma</taxon>
    </lineage>
</organism>
<feature type="transmembrane region" description="Helical" evidence="1">
    <location>
        <begin position="243"/>
        <end position="264"/>
    </location>
</feature>
<evidence type="ECO:0000313" key="2">
    <source>
        <dbReference type="EMBL" id="CAG7820438.1"/>
    </source>
</evidence>
<feature type="transmembrane region" description="Helical" evidence="1">
    <location>
        <begin position="284"/>
        <end position="305"/>
    </location>
</feature>
<keyword evidence="1" id="KW-1133">Transmembrane helix</keyword>
<accession>A0A8J2PFR2</accession>
<feature type="transmembrane region" description="Helical" evidence="1">
    <location>
        <begin position="62"/>
        <end position="84"/>
    </location>
</feature>
<dbReference type="EMBL" id="CAJVCH010478523">
    <property type="protein sequence ID" value="CAG7820438.1"/>
    <property type="molecule type" value="Genomic_DNA"/>
</dbReference>
<feature type="transmembrane region" description="Helical" evidence="1">
    <location>
        <begin position="177"/>
        <end position="207"/>
    </location>
</feature>